<proteinExistence type="predicted"/>
<feature type="chain" id="PRO_5040786810" evidence="1">
    <location>
        <begin position="21"/>
        <end position="218"/>
    </location>
</feature>
<dbReference type="EMBL" id="JAMWYS010000009">
    <property type="protein sequence ID" value="MCO4291847.1"/>
    <property type="molecule type" value="Genomic_DNA"/>
</dbReference>
<evidence type="ECO:0000256" key="1">
    <source>
        <dbReference type="SAM" id="SignalP"/>
    </source>
</evidence>
<dbReference type="Gene3D" id="3.30.160.670">
    <property type="match status" value="1"/>
</dbReference>
<dbReference type="InterPro" id="IPR025411">
    <property type="entry name" value="DUF4136"/>
</dbReference>
<comment type="caution">
    <text evidence="3">The sequence shown here is derived from an EMBL/GenBank/DDBJ whole genome shotgun (WGS) entry which is preliminary data.</text>
</comment>
<dbReference type="RefSeq" id="WP_252586083.1">
    <property type="nucleotide sequence ID" value="NZ_JAMWYS010000009.1"/>
</dbReference>
<evidence type="ECO:0000313" key="3">
    <source>
        <dbReference type="EMBL" id="MCO4291847.1"/>
    </source>
</evidence>
<gene>
    <name evidence="3" type="ORF">NF867_03100</name>
</gene>
<keyword evidence="1" id="KW-0732">Signal</keyword>
<sequence>MNKNFYLAKLGICASIISCALVLNSCYPNNDADIQDLDVVASFPKKDYDFKQNNTYTLPTRIPIIDDEVPLPGDTLPAAVAQPIIAKIRANMTANGYTEILPGNPTAPDVAITSYAIETTYVGAYYPYWWYWWGYYPWGGWGYPWGPGWYPGGGYYYSFDTGSLMISMSSPSGGRTNEVNTLWLSAIKGVLNGTTSNVQRATEGVDQAFLQSPYLKTN</sequence>
<dbReference type="Pfam" id="PF13590">
    <property type="entry name" value="DUF4136"/>
    <property type="match status" value="1"/>
</dbReference>
<reference evidence="3" key="1">
    <citation type="submission" date="2022-06" db="EMBL/GenBank/DDBJ databases">
        <title>Solitalea sp. MAHUQ-68 isolated from rhizospheric soil.</title>
        <authorList>
            <person name="Huq M.A."/>
        </authorList>
    </citation>
    <scope>NUCLEOTIDE SEQUENCE</scope>
    <source>
        <strain evidence="3">MAHUQ-68</strain>
    </source>
</reference>
<protein>
    <submittedName>
        <fullName evidence="3">DUF4136 domain-containing protein</fullName>
    </submittedName>
</protein>
<dbReference type="AlphaFoldDB" id="A0A9X2JAV4"/>
<evidence type="ECO:0000259" key="2">
    <source>
        <dbReference type="Pfam" id="PF13590"/>
    </source>
</evidence>
<organism evidence="3 4">
    <name type="scientific">Solitalea agri</name>
    <dbReference type="NCBI Taxonomy" id="2953739"/>
    <lineage>
        <taxon>Bacteria</taxon>
        <taxon>Pseudomonadati</taxon>
        <taxon>Bacteroidota</taxon>
        <taxon>Sphingobacteriia</taxon>
        <taxon>Sphingobacteriales</taxon>
        <taxon>Sphingobacteriaceae</taxon>
        <taxon>Solitalea</taxon>
    </lineage>
</organism>
<dbReference type="Proteomes" id="UP001155182">
    <property type="component" value="Unassembled WGS sequence"/>
</dbReference>
<evidence type="ECO:0000313" key="4">
    <source>
        <dbReference type="Proteomes" id="UP001155182"/>
    </source>
</evidence>
<keyword evidence="4" id="KW-1185">Reference proteome</keyword>
<name>A0A9X2JAV4_9SPHI</name>
<accession>A0A9X2JAV4</accession>
<feature type="domain" description="DUF4136" evidence="2">
    <location>
        <begin position="45"/>
        <end position="214"/>
    </location>
</feature>
<feature type="signal peptide" evidence="1">
    <location>
        <begin position="1"/>
        <end position="20"/>
    </location>
</feature>